<evidence type="ECO:0000256" key="6">
    <source>
        <dbReference type="SAM" id="MobiDB-lite"/>
    </source>
</evidence>
<sequence>MRMNSILETTLHGVRPWRIDFFSVLLMIGRLRMNHCVPDFEMADDFSLPTFSSLTRPRKSSMPDDDVVELLWQNGQVVAHSQNQRSVRKSPPSKFDVSIPQDQTAAVATREIRPSSQLEEPHDLFMQEDEMASWLNYPLVEDHNFCSDLLFPSMTASLCGNSQTEPRPSATATVTLTQGPPTRPEKQSSVQFSRNRATVESEPSNSKAMVREATVVDSCDTPSVGPESRASEIARRKLVEAVNGADVWRETVCGSDGGGGASVSGDGVGEKELVTCEMTVTSSPGGSSASAEPAAPKLAADDRKRKGRAPDDTECQSEDVEYESTDPKKQLRGSTSMKRSRAAEVHNLSERRRRDRINEKMKALQELIPRCNKTDKASMLDEAIEYLKTLQLQVQMMSMGCGMMPMMFPGVQQYLPPPMGMGIGMGMGMGMEMGMNRPMMQFPNLLAGSNLPMQAGAAAAAAHLGQRFPLPAFAMPPVPAPTRCSFISHRLFRISNQFSLIQAGHVLTGIPKISKIINQVNIECLDSRNLLAEQDLHILECRKLRTCASAACKKKVELQMVTTRNCRVAFHSARVQGVDADRSNLVWQFNELQSFVKLGRKVYQALPPGDMGWPLIGSSLSLYNTFKSSNDPNTFINHLISKKGRTGIYRSHLFGKPTIIVTDPDICRRIYLDDERFVPKYPKGAEIFVGSGSAMKIADHKSVHRLMAAPISGAQALSKYVGYIEKEVVKCLEEWSSMSEPIELLNETKTLYFKLISRIFLGAEVSGPCLQELEKLFREMALALKSIFPLDLPGFAYHRSLKAMKEVEKILNKMIEEKRRAVEKKSEMEAMIEASDGNGAKLLSNNEIIDMLLGVLHAGNHTVAHAAIWVLIHISDHPHVLHKAKEEQELIIKERPPTQNGLNFGEITRMTYLTKVINETFRRSTLTSPTFREAKASVNMNGYIIPKGWSIQIWNGAVHMDPQIYTNPHKFDPSRWDNYKPKAGAFIPFGMGRVYCPGSELVKLEIAILLHHFLLNYT</sequence>
<dbReference type="Pfam" id="PF00067">
    <property type="entry name" value="p450"/>
    <property type="match status" value="1"/>
</dbReference>
<comment type="caution">
    <text evidence="8">The sequence shown here is derived from an EMBL/GenBank/DDBJ whole genome shotgun (WGS) entry which is preliminary data.</text>
</comment>
<evidence type="ECO:0000256" key="2">
    <source>
        <dbReference type="ARBA" id="ARBA00023015"/>
    </source>
</evidence>
<feature type="compositionally biased region" description="Basic and acidic residues" evidence="6">
    <location>
        <begin position="341"/>
        <end position="350"/>
    </location>
</feature>
<keyword evidence="9" id="KW-1185">Reference proteome</keyword>
<dbReference type="Pfam" id="PF00010">
    <property type="entry name" value="HLH"/>
    <property type="match status" value="1"/>
</dbReference>
<dbReference type="SMART" id="SM00353">
    <property type="entry name" value="HLH"/>
    <property type="match status" value="1"/>
</dbReference>
<feature type="non-terminal residue" evidence="8">
    <location>
        <position position="1"/>
    </location>
</feature>
<feature type="region of interest" description="Disordered" evidence="6">
    <location>
        <begin position="279"/>
        <end position="350"/>
    </location>
</feature>
<organism evidence="8 9">
    <name type="scientific">Cucurbita argyrosperma subsp. sororia</name>
    <dbReference type="NCBI Taxonomy" id="37648"/>
    <lineage>
        <taxon>Eukaryota</taxon>
        <taxon>Viridiplantae</taxon>
        <taxon>Streptophyta</taxon>
        <taxon>Embryophyta</taxon>
        <taxon>Tracheophyta</taxon>
        <taxon>Spermatophyta</taxon>
        <taxon>Magnoliopsida</taxon>
        <taxon>eudicotyledons</taxon>
        <taxon>Gunneridae</taxon>
        <taxon>Pentapetalae</taxon>
        <taxon>rosids</taxon>
        <taxon>fabids</taxon>
        <taxon>Cucurbitales</taxon>
        <taxon>Cucurbitaceae</taxon>
        <taxon>Cucurbiteae</taxon>
        <taxon>Cucurbita</taxon>
    </lineage>
</organism>
<accession>A0AAV6N6Y2</accession>
<dbReference type="InterPro" id="IPR001128">
    <property type="entry name" value="Cyt_P450"/>
</dbReference>
<feature type="region of interest" description="Disordered" evidence="6">
    <location>
        <begin position="81"/>
        <end position="101"/>
    </location>
</feature>
<evidence type="ECO:0000313" key="9">
    <source>
        <dbReference type="Proteomes" id="UP000685013"/>
    </source>
</evidence>
<dbReference type="GO" id="GO:0005506">
    <property type="term" value="F:iron ion binding"/>
    <property type="evidence" value="ECO:0007669"/>
    <property type="project" value="InterPro"/>
</dbReference>
<dbReference type="GO" id="GO:0004497">
    <property type="term" value="F:monooxygenase activity"/>
    <property type="evidence" value="ECO:0007669"/>
    <property type="project" value="InterPro"/>
</dbReference>
<proteinExistence type="predicted"/>
<dbReference type="EMBL" id="JAGKQH010000008">
    <property type="protein sequence ID" value="KAG6592856.1"/>
    <property type="molecule type" value="Genomic_DNA"/>
</dbReference>
<dbReference type="AlphaFoldDB" id="A0AAV6N6Y2"/>
<dbReference type="InterPro" id="IPR044273">
    <property type="entry name" value="PIF3-like"/>
</dbReference>
<keyword evidence="4" id="KW-0539">Nucleus</keyword>
<dbReference type="InterPro" id="IPR047265">
    <property type="entry name" value="PIF1-like_bHLH"/>
</dbReference>
<gene>
    <name evidence="8" type="primary">CYP88D6</name>
    <name evidence="8" type="ORF">SDJN03_12332</name>
</gene>
<feature type="compositionally biased region" description="Basic and acidic residues" evidence="6">
    <location>
        <begin position="299"/>
        <end position="311"/>
    </location>
</feature>
<dbReference type="PANTHER" id="PTHR46807:SF8">
    <property type="entry name" value="TRANSCRIPTION FACTOR PIF1-LIKE ISOFORM X2"/>
    <property type="match status" value="1"/>
</dbReference>
<evidence type="ECO:0000256" key="1">
    <source>
        <dbReference type="ARBA" id="ARBA00004123"/>
    </source>
</evidence>
<dbReference type="PROSITE" id="PS50888">
    <property type="entry name" value="BHLH"/>
    <property type="match status" value="1"/>
</dbReference>
<feature type="compositionally biased region" description="Acidic residues" evidence="6">
    <location>
        <begin position="312"/>
        <end position="324"/>
    </location>
</feature>
<keyword evidence="5" id="KW-0175">Coiled coil</keyword>
<dbReference type="GO" id="GO:0003700">
    <property type="term" value="F:DNA-binding transcription factor activity"/>
    <property type="evidence" value="ECO:0007669"/>
    <property type="project" value="InterPro"/>
</dbReference>
<feature type="coiled-coil region" evidence="5">
    <location>
        <begin position="804"/>
        <end position="831"/>
    </location>
</feature>
<name>A0AAV6N6Y2_9ROSI</name>
<dbReference type="GO" id="GO:0005634">
    <property type="term" value="C:nucleus"/>
    <property type="evidence" value="ECO:0007669"/>
    <property type="project" value="UniProtKB-SubCell"/>
</dbReference>
<evidence type="ECO:0000256" key="3">
    <source>
        <dbReference type="ARBA" id="ARBA00023163"/>
    </source>
</evidence>
<reference evidence="8 9" key="1">
    <citation type="journal article" date="2021" name="Hortic Res">
        <title>The domestication of Cucurbita argyrosperma as revealed by the genome of its wild relative.</title>
        <authorList>
            <person name="Barrera-Redondo J."/>
            <person name="Sanchez-de la Vega G."/>
            <person name="Aguirre-Liguori J.A."/>
            <person name="Castellanos-Morales G."/>
            <person name="Gutierrez-Guerrero Y.T."/>
            <person name="Aguirre-Dugua X."/>
            <person name="Aguirre-Planter E."/>
            <person name="Tenaillon M.I."/>
            <person name="Lira-Saade R."/>
            <person name="Eguiarte L.E."/>
        </authorList>
    </citation>
    <scope>NUCLEOTIDE SEQUENCE [LARGE SCALE GENOMIC DNA]</scope>
    <source>
        <strain evidence="8">JBR-2021</strain>
    </source>
</reference>
<dbReference type="GO" id="GO:0010017">
    <property type="term" value="P:red or far-red light signaling pathway"/>
    <property type="evidence" value="ECO:0007669"/>
    <property type="project" value="UniProtKB-ARBA"/>
</dbReference>
<dbReference type="CDD" id="cd11445">
    <property type="entry name" value="bHLH_AtPIF_like"/>
    <property type="match status" value="1"/>
</dbReference>
<keyword evidence="3" id="KW-0804">Transcription</keyword>
<evidence type="ECO:0000256" key="4">
    <source>
        <dbReference type="ARBA" id="ARBA00023242"/>
    </source>
</evidence>
<feature type="region of interest" description="Disordered" evidence="6">
    <location>
        <begin position="161"/>
        <end position="209"/>
    </location>
</feature>
<feature type="compositionally biased region" description="Low complexity" evidence="6">
    <location>
        <begin position="282"/>
        <end position="298"/>
    </location>
</feature>
<evidence type="ECO:0000256" key="5">
    <source>
        <dbReference type="SAM" id="Coils"/>
    </source>
</evidence>
<dbReference type="GO" id="GO:0016705">
    <property type="term" value="F:oxidoreductase activity, acting on paired donors, with incorporation or reduction of molecular oxygen"/>
    <property type="evidence" value="ECO:0007669"/>
    <property type="project" value="InterPro"/>
</dbReference>
<dbReference type="GO" id="GO:0020037">
    <property type="term" value="F:heme binding"/>
    <property type="evidence" value="ECO:0007669"/>
    <property type="project" value="InterPro"/>
</dbReference>
<protein>
    <submittedName>
        <fullName evidence="8">Beta-amyrin 11-oxidase</fullName>
    </submittedName>
</protein>
<evidence type="ECO:0000259" key="7">
    <source>
        <dbReference type="PROSITE" id="PS50888"/>
    </source>
</evidence>
<feature type="compositionally biased region" description="Polar residues" evidence="6">
    <location>
        <begin position="187"/>
        <end position="207"/>
    </location>
</feature>
<dbReference type="InterPro" id="IPR011598">
    <property type="entry name" value="bHLH_dom"/>
</dbReference>
<feature type="domain" description="BHLH" evidence="7">
    <location>
        <begin position="341"/>
        <end position="390"/>
    </location>
</feature>
<keyword evidence="2" id="KW-0805">Transcription regulation</keyword>
<evidence type="ECO:0000313" key="8">
    <source>
        <dbReference type="EMBL" id="KAG6592856.1"/>
    </source>
</evidence>
<dbReference type="Proteomes" id="UP000685013">
    <property type="component" value="Chromosome 8"/>
</dbReference>
<dbReference type="PANTHER" id="PTHR46807">
    <property type="entry name" value="TRANSCRIPTION FACTOR PIF3"/>
    <property type="match status" value="1"/>
</dbReference>
<dbReference type="GO" id="GO:0046983">
    <property type="term" value="F:protein dimerization activity"/>
    <property type="evidence" value="ECO:0007669"/>
    <property type="project" value="InterPro"/>
</dbReference>
<comment type="subcellular location">
    <subcellularLocation>
        <location evidence="1">Nucleus</location>
    </subcellularLocation>
</comment>
<feature type="compositionally biased region" description="Polar residues" evidence="6">
    <location>
        <begin position="161"/>
        <end position="180"/>
    </location>
</feature>
<dbReference type="FunFam" id="4.10.280.10:FF:000004">
    <property type="entry name" value="Basic helix-loop-helix transcription factor"/>
    <property type="match status" value="1"/>
</dbReference>